<comment type="caution">
    <text evidence="2">The sequence shown here is derived from an EMBL/GenBank/DDBJ whole genome shotgun (WGS) entry which is preliminary data.</text>
</comment>
<gene>
    <name evidence="2" type="ORF">GO493_05560</name>
</gene>
<dbReference type="Proteomes" id="UP000461730">
    <property type="component" value="Unassembled WGS sequence"/>
</dbReference>
<dbReference type="GO" id="GO:0003824">
    <property type="term" value="F:catalytic activity"/>
    <property type="evidence" value="ECO:0007669"/>
    <property type="project" value="InterPro"/>
</dbReference>
<dbReference type="RefSeq" id="WP_157305099.1">
    <property type="nucleotide sequence ID" value="NZ_WRXN01000001.1"/>
</dbReference>
<keyword evidence="3" id="KW-1185">Reference proteome</keyword>
<dbReference type="PANTHER" id="PTHR30083:SF0">
    <property type="entry name" value="3'-PHOSPHOADENOSINE 5'-PHOSPHOSULFATE SULFOTRANSFERASE (PAPS REDUCTASE)_FAD SYNTHETASE"/>
    <property type="match status" value="1"/>
</dbReference>
<accession>A0A7K1U030</accession>
<dbReference type="InterPro" id="IPR021845">
    <property type="entry name" value="DUF3440"/>
</dbReference>
<name>A0A7K1U030_9BACT</name>
<feature type="domain" description="Phosphoadenosine phosphosulphate reductase" evidence="1">
    <location>
        <begin position="28"/>
        <end position="237"/>
    </location>
</feature>
<dbReference type="Pfam" id="PF11922">
    <property type="entry name" value="DUF3440"/>
    <property type="match status" value="1"/>
</dbReference>
<dbReference type="EMBL" id="WRXN01000001">
    <property type="protein sequence ID" value="MVT07719.1"/>
    <property type="molecule type" value="Genomic_DNA"/>
</dbReference>
<evidence type="ECO:0000313" key="2">
    <source>
        <dbReference type="EMBL" id="MVT07719.1"/>
    </source>
</evidence>
<dbReference type="InterPro" id="IPR002500">
    <property type="entry name" value="PAPS_reduct_dom"/>
</dbReference>
<dbReference type="SUPFAM" id="SSF52402">
    <property type="entry name" value="Adenine nucleotide alpha hydrolases-like"/>
    <property type="match status" value="1"/>
</dbReference>
<dbReference type="InterPro" id="IPR014729">
    <property type="entry name" value="Rossmann-like_a/b/a_fold"/>
</dbReference>
<sequence length="436" mass="51147">MKKYNKQLNVYEAFLLRMDYIFREFDNIYVAFSGGKDSGLLLHLVMDYIKRKGITQKIGLFHQDMEAQYELTTEYVTAMFDKYLNLVEPYWFCVPMATRTAVGNYEMFWYPWDDEKREAWVRSMPTMSYVYNLTNNPMTTYKYKMLYKDHAKQFGRWYKDIHGGGKTIGLIGLRADESLHRYSAIVNKRYDYKGQKWITESSENVWTASPLYDWQVDDVWIANARFGYEYNKLYDMFYLAGVAVSDMRVASPFSDEAKHSLNLYRVIEPKTWTKLVGRVQGANFAAIYGGTKAMGYREITLPHGHSWKSYTKFLLATLPEEVRNNYKEKFITSIQFWARTGGGFAEEIIQEIENCGYTIERNGVSNYTKDGKSKITFRGIPDHTDDVKGTIDIPSWKRMAFCILKNDHNCKFMGFGLTQFQQKQKKAIIEKYKNTL</sequence>
<dbReference type="GO" id="GO:0071453">
    <property type="term" value="P:cellular response to oxygen levels"/>
    <property type="evidence" value="ECO:0007669"/>
    <property type="project" value="TreeGrafter"/>
</dbReference>
<dbReference type="AlphaFoldDB" id="A0A7K1U030"/>
<dbReference type="Gene3D" id="3.40.50.620">
    <property type="entry name" value="HUPs"/>
    <property type="match status" value="1"/>
</dbReference>
<dbReference type="Pfam" id="PF01507">
    <property type="entry name" value="PAPS_reduct"/>
    <property type="match status" value="1"/>
</dbReference>
<reference evidence="2 3" key="1">
    <citation type="submission" date="2019-12" db="EMBL/GenBank/DDBJ databases">
        <title>Chitinophaga sp. strain ysch24 (GDMCC 1.1355), whole genome shotgun sequence.</title>
        <authorList>
            <person name="Zhang X."/>
        </authorList>
    </citation>
    <scope>NUCLEOTIDE SEQUENCE [LARGE SCALE GENOMIC DNA]</scope>
    <source>
        <strain evidence="3">ysch24</strain>
    </source>
</reference>
<evidence type="ECO:0000259" key="1">
    <source>
        <dbReference type="Pfam" id="PF01507"/>
    </source>
</evidence>
<dbReference type="PANTHER" id="PTHR30083">
    <property type="entry name" value="TRANSCRIPTIONAL REGULATOR-RELATED"/>
    <property type="match status" value="1"/>
</dbReference>
<proteinExistence type="predicted"/>
<evidence type="ECO:0000313" key="3">
    <source>
        <dbReference type="Proteomes" id="UP000461730"/>
    </source>
</evidence>
<protein>
    <submittedName>
        <fullName evidence="2">DUF3440 domain-containing protein</fullName>
    </submittedName>
</protein>
<organism evidence="2 3">
    <name type="scientific">Chitinophaga tropicalis</name>
    <dbReference type="NCBI Taxonomy" id="2683588"/>
    <lineage>
        <taxon>Bacteria</taxon>
        <taxon>Pseudomonadati</taxon>
        <taxon>Bacteroidota</taxon>
        <taxon>Chitinophagia</taxon>
        <taxon>Chitinophagales</taxon>
        <taxon>Chitinophagaceae</taxon>
        <taxon>Chitinophaga</taxon>
    </lineage>
</organism>